<dbReference type="EMBL" id="JADEXN010000139">
    <property type="protein sequence ID" value="MBE9040996.1"/>
    <property type="molecule type" value="Genomic_DNA"/>
</dbReference>
<sequence length="86" mass="9447">MTAENKPPLIARIVTSKWVTFSLYLATVGASIYTGYELGLKDSQRVRFDCRVAEEGVVCELPTASVPHELTFDRIPLKTIGGSSDE</sequence>
<dbReference type="AlphaFoldDB" id="A0A928VZ66"/>
<keyword evidence="2" id="KW-1185">Reference proteome</keyword>
<comment type="caution">
    <text evidence="1">The sequence shown here is derived from an EMBL/GenBank/DDBJ whole genome shotgun (WGS) entry which is preliminary data.</text>
</comment>
<organism evidence="1 2">
    <name type="scientific">Zarconia navalis LEGE 11467</name>
    <dbReference type="NCBI Taxonomy" id="1828826"/>
    <lineage>
        <taxon>Bacteria</taxon>
        <taxon>Bacillati</taxon>
        <taxon>Cyanobacteriota</taxon>
        <taxon>Cyanophyceae</taxon>
        <taxon>Oscillatoriophycideae</taxon>
        <taxon>Oscillatoriales</taxon>
        <taxon>Oscillatoriales incertae sedis</taxon>
        <taxon>Zarconia</taxon>
        <taxon>Zarconia navalis</taxon>
    </lineage>
</organism>
<dbReference type="RefSeq" id="WP_264321226.1">
    <property type="nucleotide sequence ID" value="NZ_JADEXN010000139.1"/>
</dbReference>
<name>A0A928VZ66_9CYAN</name>
<accession>A0A928VZ66</accession>
<gene>
    <name evidence="1" type="ORF">IQ235_09410</name>
</gene>
<protein>
    <submittedName>
        <fullName evidence="1">Uncharacterized protein</fullName>
    </submittedName>
</protein>
<evidence type="ECO:0000313" key="2">
    <source>
        <dbReference type="Proteomes" id="UP000621799"/>
    </source>
</evidence>
<reference evidence="1" key="1">
    <citation type="submission" date="2020-10" db="EMBL/GenBank/DDBJ databases">
        <authorList>
            <person name="Castelo-Branco R."/>
            <person name="Eusebio N."/>
            <person name="Adriana R."/>
            <person name="Vieira A."/>
            <person name="Brugerolle De Fraissinette N."/>
            <person name="Rezende De Castro R."/>
            <person name="Schneider M.P."/>
            <person name="Vasconcelos V."/>
            <person name="Leao P.N."/>
        </authorList>
    </citation>
    <scope>NUCLEOTIDE SEQUENCE</scope>
    <source>
        <strain evidence="1">LEGE 11467</strain>
    </source>
</reference>
<proteinExistence type="predicted"/>
<evidence type="ECO:0000313" key="1">
    <source>
        <dbReference type="EMBL" id="MBE9040996.1"/>
    </source>
</evidence>
<dbReference type="Proteomes" id="UP000621799">
    <property type="component" value="Unassembled WGS sequence"/>
</dbReference>